<keyword evidence="2" id="KW-0812">Transmembrane</keyword>
<sequence length="188" mass="21095">MKIPNMRELVWSDDLAHELSIIFKCFYKHIFLFYYPLFEKIECNKVQDKDDMTTIWYMFLPGIAEEHRDRISGFKIETLFLESGEAGSKCDYGYEDNDGLCKYTGTTTVITTTATTTTVPTTTVTTTGVTTTTKKPAPNTPTASISVPNHGVMEDSQNDGSNEPSSSYSIFSMVHILVVLVFGYSIFT</sequence>
<protein>
    <submittedName>
        <fullName evidence="3">Uncharacterized protein</fullName>
    </submittedName>
</protein>
<name>A0AAE9EG14_CAEBR</name>
<keyword evidence="2" id="KW-1133">Transmembrane helix</keyword>
<accession>A0AAE9EG14</accession>
<keyword evidence="2" id="KW-0472">Membrane</keyword>
<dbReference type="AlphaFoldDB" id="A0AAE9EG14"/>
<dbReference type="Proteomes" id="UP000829354">
    <property type="component" value="Chromosome II"/>
</dbReference>
<feature type="region of interest" description="Disordered" evidence="1">
    <location>
        <begin position="128"/>
        <end position="164"/>
    </location>
</feature>
<organism evidence="3 4">
    <name type="scientific">Caenorhabditis briggsae</name>
    <dbReference type="NCBI Taxonomy" id="6238"/>
    <lineage>
        <taxon>Eukaryota</taxon>
        <taxon>Metazoa</taxon>
        <taxon>Ecdysozoa</taxon>
        <taxon>Nematoda</taxon>
        <taxon>Chromadorea</taxon>
        <taxon>Rhabditida</taxon>
        <taxon>Rhabditina</taxon>
        <taxon>Rhabditomorpha</taxon>
        <taxon>Rhabditoidea</taxon>
        <taxon>Rhabditidae</taxon>
        <taxon>Peloderinae</taxon>
        <taxon>Caenorhabditis</taxon>
    </lineage>
</organism>
<evidence type="ECO:0000256" key="1">
    <source>
        <dbReference type="SAM" id="MobiDB-lite"/>
    </source>
</evidence>
<proteinExistence type="predicted"/>
<keyword evidence="4" id="KW-1185">Reference proteome</keyword>
<gene>
    <name evidence="3" type="ORF">L5515_015768</name>
</gene>
<evidence type="ECO:0000313" key="4">
    <source>
        <dbReference type="Proteomes" id="UP000829354"/>
    </source>
</evidence>
<feature type="compositionally biased region" description="Low complexity" evidence="1">
    <location>
        <begin position="128"/>
        <end position="143"/>
    </location>
</feature>
<feature type="transmembrane region" description="Helical" evidence="2">
    <location>
        <begin position="168"/>
        <end position="187"/>
    </location>
</feature>
<evidence type="ECO:0000313" key="3">
    <source>
        <dbReference type="EMBL" id="UMM20531.1"/>
    </source>
</evidence>
<reference evidence="3 4" key="1">
    <citation type="submission" date="2022-04" db="EMBL/GenBank/DDBJ databases">
        <title>Chromosome-level reference genomes for two strains of Caenorhabditis briggsae: an improved platform for comparative genomics.</title>
        <authorList>
            <person name="Stevens L."/>
            <person name="Andersen E."/>
        </authorList>
    </citation>
    <scope>NUCLEOTIDE SEQUENCE [LARGE SCALE GENOMIC DNA]</scope>
    <source>
        <strain evidence="3">VX34</strain>
        <tissue evidence="3">Whole-organism</tissue>
    </source>
</reference>
<evidence type="ECO:0000256" key="2">
    <source>
        <dbReference type="SAM" id="Phobius"/>
    </source>
</evidence>
<dbReference type="EMBL" id="CP092621">
    <property type="protein sequence ID" value="UMM20531.1"/>
    <property type="molecule type" value="Genomic_DNA"/>
</dbReference>